<name>A0A1G6MDW6_9BACT</name>
<dbReference type="STRING" id="1640674.SAMN05216323_103536"/>
<dbReference type="AlphaFoldDB" id="A0A1G6MDW6"/>
<sequence>MEEVYKKIVDTFRAHPEVFTQRGLPAIRQIDINIGQPDDPENFEVLCPALFIGWDIRAGSGSESDTLSLDFHLLQEPGAGTENFSERLNEGLEYIRLAAAVKYCLNMLSTDISSPLKYSGERQATTPFFRYHVLTYTCSIDGTTESVHRPTLTESTVESIRLTGGRLREAFPNKIPIPDIETFKQK</sequence>
<protein>
    <recommendedName>
        <fullName evidence="3">Gp37 protein</fullName>
    </recommendedName>
</protein>
<proteinExistence type="predicted"/>
<dbReference type="RefSeq" id="WP_092438624.1">
    <property type="nucleotide sequence ID" value="NZ_FMYP01000035.1"/>
</dbReference>
<evidence type="ECO:0000313" key="2">
    <source>
        <dbReference type="Proteomes" id="UP000199452"/>
    </source>
</evidence>
<evidence type="ECO:0000313" key="1">
    <source>
        <dbReference type="EMBL" id="SDC53176.1"/>
    </source>
</evidence>
<keyword evidence="2" id="KW-1185">Reference proteome</keyword>
<accession>A0A1G6MDW6</accession>
<gene>
    <name evidence="1" type="ORF">SAMN05216323_103536</name>
</gene>
<reference evidence="1 2" key="1">
    <citation type="submission" date="2016-09" db="EMBL/GenBank/DDBJ databases">
        <authorList>
            <person name="Capua I."/>
            <person name="De Benedictis P."/>
            <person name="Joannis T."/>
            <person name="Lombin L.H."/>
            <person name="Cattoli G."/>
        </authorList>
    </citation>
    <scope>NUCLEOTIDE SEQUENCE [LARGE SCALE GENOMIC DNA]</scope>
    <source>
        <strain evidence="1 2">A7P-90m</strain>
    </source>
</reference>
<evidence type="ECO:0008006" key="3">
    <source>
        <dbReference type="Google" id="ProtNLM"/>
    </source>
</evidence>
<dbReference type="OrthoDB" id="1092909at2"/>
<organism evidence="1 2">
    <name type="scientific">Williamwhitmania taraxaci</name>
    <dbReference type="NCBI Taxonomy" id="1640674"/>
    <lineage>
        <taxon>Bacteria</taxon>
        <taxon>Pseudomonadati</taxon>
        <taxon>Bacteroidota</taxon>
        <taxon>Bacteroidia</taxon>
        <taxon>Bacteroidales</taxon>
        <taxon>Williamwhitmaniaceae</taxon>
        <taxon>Williamwhitmania</taxon>
    </lineage>
</organism>
<dbReference type="EMBL" id="FMYP01000035">
    <property type="protein sequence ID" value="SDC53176.1"/>
    <property type="molecule type" value="Genomic_DNA"/>
</dbReference>
<dbReference type="Proteomes" id="UP000199452">
    <property type="component" value="Unassembled WGS sequence"/>
</dbReference>